<dbReference type="GO" id="GO:0005829">
    <property type="term" value="C:cytosol"/>
    <property type="evidence" value="ECO:0007669"/>
    <property type="project" value="TreeGrafter"/>
</dbReference>
<organism evidence="3 4">
    <name type="scientific">Nocardia huaxiensis</name>
    <dbReference type="NCBI Taxonomy" id="2755382"/>
    <lineage>
        <taxon>Bacteria</taxon>
        <taxon>Bacillati</taxon>
        <taxon>Actinomycetota</taxon>
        <taxon>Actinomycetes</taxon>
        <taxon>Mycobacteriales</taxon>
        <taxon>Nocardiaceae</taxon>
        <taxon>Nocardia</taxon>
    </lineage>
</organism>
<protein>
    <submittedName>
        <fullName evidence="3">PPOX class F420-dependent oxidoreductase</fullName>
    </submittedName>
</protein>
<dbReference type="PANTHER" id="PTHR35176">
    <property type="entry name" value="HEME OXYGENASE HI_0854-RELATED"/>
    <property type="match status" value="1"/>
</dbReference>
<dbReference type="Pfam" id="PF01243">
    <property type="entry name" value="PNPOx_N"/>
    <property type="match status" value="1"/>
</dbReference>
<dbReference type="AlphaFoldDB" id="A0A7D6V6L6"/>
<reference evidence="3 4" key="1">
    <citation type="submission" date="2020-07" db="EMBL/GenBank/DDBJ databases">
        <authorList>
            <person name="Zhuang K."/>
            <person name="Ran Y."/>
        </authorList>
    </citation>
    <scope>NUCLEOTIDE SEQUENCE [LARGE SCALE GENOMIC DNA]</scope>
    <source>
        <strain evidence="3 4">WCH-YHL-001</strain>
    </source>
</reference>
<dbReference type="PANTHER" id="PTHR35176:SF11">
    <property type="entry name" value="PYRIDOXAMINE 5'-PHOSPHATE OXIDASE FAMILY PROTEIN"/>
    <property type="match status" value="1"/>
</dbReference>
<evidence type="ECO:0000313" key="4">
    <source>
        <dbReference type="Proteomes" id="UP000515512"/>
    </source>
</evidence>
<keyword evidence="4" id="KW-1185">Reference proteome</keyword>
<dbReference type="InterPro" id="IPR019965">
    <property type="entry name" value="PPOX_F420-dep_Rv2061_put"/>
</dbReference>
<sequence length="126" mass="13550">MDNPFGAAGTANYVLLTTFKKDGTPVGTALWAALDQGRLYVWTVTDSWKVKRIRRNPQVTVQPCDVRGKPHGEVVQGTATILDAAGSNRVRGLIKRRYGLQGLFIVGGSVLRRGKSGTIGIEIVAA</sequence>
<dbReference type="Gene3D" id="2.30.110.10">
    <property type="entry name" value="Electron Transport, Fmn-binding Protein, Chain A"/>
    <property type="match status" value="1"/>
</dbReference>
<dbReference type="Proteomes" id="UP000515512">
    <property type="component" value="Chromosome"/>
</dbReference>
<proteinExistence type="predicted"/>
<evidence type="ECO:0000259" key="2">
    <source>
        <dbReference type="Pfam" id="PF01243"/>
    </source>
</evidence>
<evidence type="ECO:0000256" key="1">
    <source>
        <dbReference type="ARBA" id="ARBA00023002"/>
    </source>
</evidence>
<dbReference type="KEGG" id="nhu:H0264_21020"/>
<keyword evidence="1" id="KW-0560">Oxidoreductase</keyword>
<dbReference type="EMBL" id="CP059399">
    <property type="protein sequence ID" value="QLY27914.1"/>
    <property type="molecule type" value="Genomic_DNA"/>
</dbReference>
<feature type="domain" description="Pyridoxamine 5'-phosphate oxidase N-terminal" evidence="2">
    <location>
        <begin position="11"/>
        <end position="88"/>
    </location>
</feature>
<dbReference type="NCBIfam" id="TIGR03666">
    <property type="entry name" value="Rv2061_F420"/>
    <property type="match status" value="1"/>
</dbReference>
<dbReference type="InterPro" id="IPR052019">
    <property type="entry name" value="F420H2_bilvrd_red/Heme_oxyg"/>
</dbReference>
<dbReference type="GO" id="GO:0070967">
    <property type="term" value="F:coenzyme F420 binding"/>
    <property type="evidence" value="ECO:0007669"/>
    <property type="project" value="TreeGrafter"/>
</dbReference>
<dbReference type="InterPro" id="IPR011576">
    <property type="entry name" value="Pyridox_Oxase_N"/>
</dbReference>
<accession>A0A7D6V6L6</accession>
<name>A0A7D6V6L6_9NOCA</name>
<dbReference type="RefSeq" id="WP_181579122.1">
    <property type="nucleotide sequence ID" value="NZ_CP059399.1"/>
</dbReference>
<evidence type="ECO:0000313" key="3">
    <source>
        <dbReference type="EMBL" id="QLY27914.1"/>
    </source>
</evidence>
<dbReference type="InterPro" id="IPR012349">
    <property type="entry name" value="Split_barrel_FMN-bd"/>
</dbReference>
<dbReference type="GO" id="GO:0016627">
    <property type="term" value="F:oxidoreductase activity, acting on the CH-CH group of donors"/>
    <property type="evidence" value="ECO:0007669"/>
    <property type="project" value="TreeGrafter"/>
</dbReference>
<dbReference type="SUPFAM" id="SSF50475">
    <property type="entry name" value="FMN-binding split barrel"/>
    <property type="match status" value="1"/>
</dbReference>
<gene>
    <name evidence="3" type="ORF">H0264_21020</name>
</gene>